<protein>
    <submittedName>
        <fullName evidence="2">Acyl thioesterase ii</fullName>
    </submittedName>
</protein>
<dbReference type="EMBL" id="PVQB02000989">
    <property type="protein sequence ID" value="KAF4332737.1"/>
    <property type="molecule type" value="Genomic_DNA"/>
</dbReference>
<reference evidence="2" key="1">
    <citation type="journal article" date="2017" name="Mycologia">
        <title>Fusarium algeriense, sp. nov., a novel toxigenic crown rot pathogen of durum wheat from Algeria is nested in the Fusarium burgessii species complex.</title>
        <authorList>
            <person name="Laraba I."/>
            <person name="Keddad A."/>
            <person name="Boureghda H."/>
            <person name="Abdallah N."/>
            <person name="Vaughan M.M."/>
            <person name="Proctor R.H."/>
            <person name="Busman M."/>
            <person name="O'Donnell K."/>
        </authorList>
    </citation>
    <scope>NUCLEOTIDE SEQUENCE</scope>
    <source>
        <strain evidence="2">NRRL 25174</strain>
    </source>
</reference>
<gene>
    <name evidence="2" type="ORF">FBEOM_13461</name>
</gene>
<evidence type="ECO:0000313" key="3">
    <source>
        <dbReference type="Proteomes" id="UP000730481"/>
    </source>
</evidence>
<evidence type="ECO:0000256" key="1">
    <source>
        <dbReference type="SAM" id="MobiDB-lite"/>
    </source>
</evidence>
<feature type="compositionally biased region" description="Polar residues" evidence="1">
    <location>
        <begin position="268"/>
        <end position="280"/>
    </location>
</feature>
<accession>A0A9P5A768</accession>
<organism evidence="2 3">
    <name type="scientific">Fusarium beomiforme</name>
    <dbReference type="NCBI Taxonomy" id="44412"/>
    <lineage>
        <taxon>Eukaryota</taxon>
        <taxon>Fungi</taxon>
        <taxon>Dikarya</taxon>
        <taxon>Ascomycota</taxon>
        <taxon>Pezizomycotina</taxon>
        <taxon>Sordariomycetes</taxon>
        <taxon>Hypocreomycetidae</taxon>
        <taxon>Hypocreales</taxon>
        <taxon>Nectriaceae</taxon>
        <taxon>Fusarium</taxon>
        <taxon>Fusarium burgessii species complex</taxon>
    </lineage>
</organism>
<comment type="caution">
    <text evidence="2">The sequence shown here is derived from an EMBL/GenBank/DDBJ whole genome shotgun (WGS) entry which is preliminary data.</text>
</comment>
<feature type="region of interest" description="Disordered" evidence="1">
    <location>
        <begin position="245"/>
        <end position="304"/>
    </location>
</feature>
<evidence type="ECO:0000313" key="2">
    <source>
        <dbReference type="EMBL" id="KAF4332737.1"/>
    </source>
</evidence>
<reference evidence="2" key="2">
    <citation type="submission" date="2020-02" db="EMBL/GenBank/DDBJ databases">
        <title>Identification and distribution of gene clusters putatively required for synthesis of sphingolipid metabolism inhibitors in phylogenetically diverse species of the filamentous fungus Fusarium.</title>
        <authorList>
            <person name="Kim H.-S."/>
            <person name="Busman M."/>
            <person name="Brown D.W."/>
            <person name="Divon H."/>
            <person name="Uhlig S."/>
            <person name="Proctor R.H."/>
        </authorList>
    </citation>
    <scope>NUCLEOTIDE SEQUENCE</scope>
    <source>
        <strain evidence="2">NRRL 25174</strain>
    </source>
</reference>
<dbReference type="Proteomes" id="UP000730481">
    <property type="component" value="Unassembled WGS sequence"/>
</dbReference>
<dbReference type="OrthoDB" id="5041951at2759"/>
<name>A0A9P5A768_9HYPO</name>
<sequence length="304" mass="34545">MAAHNLTHTHGTTVSSEAVTEMLLTSWNEVYRASPDGEKYTSPQCLNGTPVSKITETGEYWMSRWYSLESFLAQESSEEEKKRETKERCLLDPGNKALAKAHKFHMDNVSKHRKIREMFGPDSTYHPNQLVSKHHLPTEGMCEKELMYKLACKVSDLRVLRLKGELAMDPWDFLRWRVAKKMQSMFTMSAQSGRDIIKRIVHSICDASGPNSSSRQYEDPLLRAAIIRSAGYQGRLASFHKPVDKDRKGKTTLSGMRHIGQGRPQIEPVSTTRQPQVNTSRVEKRVKRSSQPSTYGGVSAYRAQ</sequence>
<proteinExistence type="predicted"/>
<dbReference type="AlphaFoldDB" id="A0A9P5A768"/>
<keyword evidence="3" id="KW-1185">Reference proteome</keyword>